<dbReference type="SUPFAM" id="SSF52540">
    <property type="entry name" value="P-loop containing nucleoside triphosphate hydrolases"/>
    <property type="match status" value="1"/>
</dbReference>
<dbReference type="Proteomes" id="UP000253314">
    <property type="component" value="Unassembled WGS sequence"/>
</dbReference>
<dbReference type="Gene3D" id="1.20.5.170">
    <property type="match status" value="1"/>
</dbReference>
<dbReference type="PANTHER" id="PTHR23408">
    <property type="entry name" value="METHYLMALONYL-COA MUTASE"/>
    <property type="match status" value="1"/>
</dbReference>
<dbReference type="AlphaFoldDB" id="A0A366Y1L9"/>
<comment type="similarity">
    <text evidence="1">Belongs to the SIMIBI class G3E GTPase family. ArgK/MeaB subfamily.</text>
</comment>
<dbReference type="EMBL" id="QOCW01000002">
    <property type="protein sequence ID" value="RBW70879.1"/>
    <property type="molecule type" value="Genomic_DNA"/>
</dbReference>
<dbReference type="Gene3D" id="3.40.50.300">
    <property type="entry name" value="P-loop containing nucleotide triphosphate hydrolases"/>
    <property type="match status" value="1"/>
</dbReference>
<dbReference type="OrthoDB" id="9778292at2"/>
<accession>A0A366Y1L9</accession>
<dbReference type="NCBIfam" id="NF006958">
    <property type="entry name" value="PRK09435.1"/>
    <property type="match status" value="1"/>
</dbReference>
<dbReference type="Pfam" id="PF03308">
    <property type="entry name" value="MeaB"/>
    <property type="match status" value="1"/>
</dbReference>
<evidence type="ECO:0000256" key="1">
    <source>
        <dbReference type="ARBA" id="ARBA00009625"/>
    </source>
</evidence>
<dbReference type="CDD" id="cd03114">
    <property type="entry name" value="MMAA-like"/>
    <property type="match status" value="1"/>
</dbReference>
<dbReference type="GO" id="GO:0003924">
    <property type="term" value="F:GTPase activity"/>
    <property type="evidence" value="ECO:0007669"/>
    <property type="project" value="InterPro"/>
</dbReference>
<name>A0A366Y1L9_9BACI</name>
<proteinExistence type="inferred from homology"/>
<gene>
    <name evidence="2" type="ORF">DS031_02430</name>
</gene>
<keyword evidence="3" id="KW-1185">Reference proteome</keyword>
<comment type="caution">
    <text evidence="2">The sequence shown here is derived from an EMBL/GenBank/DDBJ whole genome shotgun (WGS) entry which is preliminary data.</text>
</comment>
<dbReference type="GO" id="GO:0005737">
    <property type="term" value="C:cytoplasm"/>
    <property type="evidence" value="ECO:0007669"/>
    <property type="project" value="TreeGrafter"/>
</dbReference>
<evidence type="ECO:0000313" key="3">
    <source>
        <dbReference type="Proteomes" id="UP000253314"/>
    </source>
</evidence>
<dbReference type="InterPro" id="IPR005129">
    <property type="entry name" value="GTPase_ArgK"/>
</dbReference>
<evidence type="ECO:0000313" key="2">
    <source>
        <dbReference type="EMBL" id="RBW70879.1"/>
    </source>
</evidence>
<organism evidence="2 3">
    <name type="scientific">Bacillus taeanensis</name>
    <dbReference type="NCBI Taxonomy" id="273032"/>
    <lineage>
        <taxon>Bacteria</taxon>
        <taxon>Bacillati</taxon>
        <taxon>Bacillota</taxon>
        <taxon>Bacilli</taxon>
        <taxon>Bacillales</taxon>
        <taxon>Bacillaceae</taxon>
        <taxon>Bacillus</taxon>
    </lineage>
</organism>
<dbReference type="Gene3D" id="1.10.287.130">
    <property type="match status" value="1"/>
</dbReference>
<dbReference type="InterPro" id="IPR027417">
    <property type="entry name" value="P-loop_NTPase"/>
</dbReference>
<dbReference type="PANTHER" id="PTHR23408:SF3">
    <property type="entry name" value="METHYLMALONIC ACIDURIA TYPE A PROTEIN, MITOCHONDRIAL"/>
    <property type="match status" value="1"/>
</dbReference>
<dbReference type="NCBIfam" id="TIGR00750">
    <property type="entry name" value="lao"/>
    <property type="match status" value="1"/>
</dbReference>
<sequence>MTEQKKSGPKRRVLSVEDYVKGILKGNRAVLAQAITLVESSAEKHRILAQTLINQLLPYTGKSIRIGITGVPGAGKSTFIEALGTRLCNKDHRTAVLAVDPSSSLTKGSILGDKTRMEKLSKHPNAYIRPSPSRGMLGGVANRTRETMLLCEAAGFNIILVETVGTGQSEKAVRSLVDFFLLIMLTGAGDELQGMKKGIIEMADAVVINKADGENKQHALTMKAELNRLLHFLVPSTVGWETKAYTCSARNCEGIETIWKNIETFCEQTKETQVFHRRRNEQLVDWVHFMIEEKLKKQFYENERIKEVMPSVQQALKNGECHASSAVERLFKIYENTH</sequence>
<dbReference type="GO" id="GO:0005525">
    <property type="term" value="F:GTP binding"/>
    <property type="evidence" value="ECO:0007669"/>
    <property type="project" value="InterPro"/>
</dbReference>
<protein>
    <submittedName>
        <fullName evidence="2">Methylmalonyl Co-A mutase-associated GTPase MeaB</fullName>
    </submittedName>
</protein>
<dbReference type="RefSeq" id="WP_113804357.1">
    <property type="nucleotide sequence ID" value="NZ_QOCW01000002.1"/>
</dbReference>
<reference evidence="2 3" key="1">
    <citation type="submission" date="2018-07" db="EMBL/GenBank/DDBJ databases">
        <title>Lottiidibacillus patelloidae gen. nov., sp. nov., isolated from the intestinal tract of a marine limpet and the reclassification of B. taeanensis BH030017T, B. algicola KMM 3737T and B. hwajinpoensis SW-72T as genus Lottiidibacillus.</title>
        <authorList>
            <person name="Liu R."/>
            <person name="Huang Z."/>
        </authorList>
    </citation>
    <scope>NUCLEOTIDE SEQUENCE [LARGE SCALE GENOMIC DNA]</scope>
    <source>
        <strain evidence="2 3">BH030017</strain>
    </source>
</reference>